<comment type="caution">
    <text evidence="1">The sequence shown here is derived from an EMBL/GenBank/DDBJ whole genome shotgun (WGS) entry which is preliminary data.</text>
</comment>
<protein>
    <submittedName>
        <fullName evidence="1">Uncharacterized protein</fullName>
    </submittedName>
</protein>
<organism evidence="1 2">
    <name type="scientific">Dolichospermum flos-aquae UHCC 0037</name>
    <dbReference type="NCBI Taxonomy" id="2590026"/>
    <lineage>
        <taxon>Bacteria</taxon>
        <taxon>Bacillati</taxon>
        <taxon>Cyanobacteriota</taxon>
        <taxon>Cyanophyceae</taxon>
        <taxon>Nostocales</taxon>
        <taxon>Aphanizomenonaceae</taxon>
        <taxon>Dolichospermum</taxon>
    </lineage>
</organism>
<evidence type="ECO:0000313" key="1">
    <source>
        <dbReference type="EMBL" id="MTJ44399.1"/>
    </source>
</evidence>
<name>A0ACC7S7R0_DOLFA</name>
<reference evidence="2" key="1">
    <citation type="journal article" date="2020" name="Toxins">
        <title>Phylogenomic Analysis of Secondary Metabolism in the Toxic Cyanobacterial Genera Anabaena, Dolichospermum and Aphanizomenon.</title>
        <authorList>
            <person name="Oesterholm J."/>
            <person name="Popin R.V."/>
            <person name="Fewer D.P."/>
            <person name="Sivonen K."/>
        </authorList>
    </citation>
    <scope>NUCLEOTIDE SEQUENCE [LARGE SCALE GENOMIC DNA]</scope>
    <source>
        <strain evidence="2">UHCC 0037</strain>
    </source>
</reference>
<sequence>MINIDITHFKLPPLVPHCQGGVKTLFIPGVHLMKFNRDSKVSKFLEQINFVHVPGKTDDFIVFSSLDSSKVRPEIIVHTKRRLANYKENYIPETLARKTGYWSYEEILDSQSLALLKLPSPRVVTKEGVERILDSDKITEGDSLRFFNYVASSSIKMPEEFWCVMVLWLCDEMNHCAGFKTAYSQLFGINPEREITLDIEKSDFIQFNSIMKDSFKLLVALTYDEISTINAYIHDLPIYQQIGQPLSNFVRRVIADESWHFSKFANLLVKYFPERIYEIPEILEEVKLLDGRPYKRTFFLDHDPSIEAQFTKAAQDKACSIVLKVLNKKANKQKRRC</sequence>
<evidence type="ECO:0000313" key="2">
    <source>
        <dbReference type="Proteomes" id="UP001517388"/>
    </source>
</evidence>
<proteinExistence type="predicted"/>
<gene>
    <name evidence="1" type="ORF">FJR39_14930</name>
</gene>
<accession>A0ACC7S7R0</accession>
<keyword evidence="2" id="KW-1185">Reference proteome</keyword>
<dbReference type="Proteomes" id="UP001517388">
    <property type="component" value="Unassembled WGS sequence"/>
</dbReference>
<dbReference type="EMBL" id="VILF01000003">
    <property type="protein sequence ID" value="MTJ44399.1"/>
    <property type="molecule type" value="Genomic_DNA"/>
</dbReference>